<accession>A0A1Q2MIU3</accession>
<evidence type="ECO:0000256" key="15">
    <source>
        <dbReference type="PIRSR" id="PIRSR006769-3"/>
    </source>
</evidence>
<evidence type="ECO:0000256" key="14">
    <source>
        <dbReference type="PIRSR" id="PIRSR006769-2"/>
    </source>
</evidence>
<dbReference type="RefSeq" id="WP_146684628.1">
    <property type="nucleotide sequence ID" value="NZ_CP019646.1"/>
</dbReference>
<comment type="similarity">
    <text evidence="5 12">In the C-terminal section; belongs to the HTP reductase family.</text>
</comment>
<dbReference type="UniPathway" id="UPA00275">
    <property type="reaction ID" value="UER00401"/>
</dbReference>
<evidence type="ECO:0000256" key="2">
    <source>
        <dbReference type="ARBA" id="ARBA00004882"/>
    </source>
</evidence>
<feature type="binding site" evidence="14">
    <location>
        <position position="302"/>
    </location>
    <ligand>
        <name>substrate</name>
    </ligand>
</feature>
<keyword evidence="8 12" id="KW-0862">Zinc</keyword>
<dbReference type="InterPro" id="IPR016193">
    <property type="entry name" value="Cytidine_deaminase-like"/>
</dbReference>
<dbReference type="PIRSF" id="PIRSF006769">
    <property type="entry name" value="RibD"/>
    <property type="match status" value="1"/>
</dbReference>
<evidence type="ECO:0000256" key="9">
    <source>
        <dbReference type="ARBA" id="ARBA00022857"/>
    </source>
</evidence>
<comment type="catalytic activity">
    <reaction evidence="12">
        <text>5-amino-6-(5-phospho-D-ribitylamino)uracil + NADP(+) = 5-amino-6-(5-phospho-D-ribosylamino)uracil + NADPH + H(+)</text>
        <dbReference type="Rhea" id="RHEA:17845"/>
        <dbReference type="ChEBI" id="CHEBI:15378"/>
        <dbReference type="ChEBI" id="CHEBI:57783"/>
        <dbReference type="ChEBI" id="CHEBI:58349"/>
        <dbReference type="ChEBI" id="CHEBI:58421"/>
        <dbReference type="ChEBI" id="CHEBI:58453"/>
        <dbReference type="EC" id="1.1.1.193"/>
    </reaction>
</comment>
<dbReference type="EC" id="1.1.1.193" evidence="12"/>
<evidence type="ECO:0000256" key="10">
    <source>
        <dbReference type="ARBA" id="ARBA00023002"/>
    </source>
</evidence>
<keyword evidence="18" id="KW-1185">Reference proteome</keyword>
<comment type="function">
    <text evidence="1 12">Converts 2,5-diamino-6-(ribosylamino)-4(3h)-pyrimidinone 5'-phosphate into 5-amino-6-(ribosylamino)-2,4(1h,3h)-pyrimidinedione 5'-phosphate.</text>
</comment>
<dbReference type="PANTHER" id="PTHR38011:SF7">
    <property type="entry name" value="2,5-DIAMINO-6-RIBOSYLAMINO-4(3H)-PYRIMIDINONE 5'-PHOSPHATE REDUCTASE"/>
    <property type="match status" value="1"/>
</dbReference>
<gene>
    <name evidence="17" type="primary">ribD</name>
    <name evidence="17" type="ORF">SMSP2_02822</name>
</gene>
<protein>
    <recommendedName>
        <fullName evidence="12">Riboflavin biosynthesis protein RibD</fullName>
    </recommendedName>
    <domain>
        <recommendedName>
            <fullName evidence="12">Diaminohydroxyphosphoribosylaminopyrimidine deaminase</fullName>
            <shortName evidence="12">DRAP deaminase</shortName>
            <ecNumber evidence="12">3.5.4.26</ecNumber>
        </recommendedName>
        <alternativeName>
            <fullName evidence="12">Riboflavin-specific deaminase</fullName>
        </alternativeName>
    </domain>
    <domain>
        <recommendedName>
            <fullName evidence="12">5-amino-6-(5-phosphoribosylamino)uracil reductase</fullName>
            <ecNumber evidence="12">1.1.1.193</ecNumber>
        </recommendedName>
        <alternativeName>
            <fullName evidence="12">HTP reductase</fullName>
        </alternativeName>
    </domain>
</protein>
<dbReference type="AlphaFoldDB" id="A0A1Q2MIU3"/>
<dbReference type="GO" id="GO:0009231">
    <property type="term" value="P:riboflavin biosynthetic process"/>
    <property type="evidence" value="ECO:0007669"/>
    <property type="project" value="UniProtKB-UniPathway"/>
</dbReference>
<dbReference type="InterPro" id="IPR002125">
    <property type="entry name" value="CMP_dCMP_dom"/>
</dbReference>
<feature type="binding site" evidence="14">
    <location>
        <position position="211"/>
    </location>
    <ligand>
        <name>substrate</name>
    </ligand>
</feature>
<dbReference type="InterPro" id="IPR050765">
    <property type="entry name" value="Riboflavin_Biosynth_HTPR"/>
</dbReference>
<comment type="catalytic activity">
    <reaction evidence="12">
        <text>2,5-diamino-6-hydroxy-4-(5-phosphoribosylamino)-pyrimidine + H2O + H(+) = 5-amino-6-(5-phospho-D-ribosylamino)uracil + NH4(+)</text>
        <dbReference type="Rhea" id="RHEA:21868"/>
        <dbReference type="ChEBI" id="CHEBI:15377"/>
        <dbReference type="ChEBI" id="CHEBI:15378"/>
        <dbReference type="ChEBI" id="CHEBI:28938"/>
        <dbReference type="ChEBI" id="CHEBI:58453"/>
        <dbReference type="ChEBI" id="CHEBI:58614"/>
        <dbReference type="EC" id="3.5.4.26"/>
    </reaction>
</comment>
<dbReference type="Gene3D" id="3.40.140.10">
    <property type="entry name" value="Cytidine Deaminase, domain 2"/>
    <property type="match status" value="1"/>
</dbReference>
<dbReference type="Pfam" id="PF00383">
    <property type="entry name" value="dCMP_cyt_deam_1"/>
    <property type="match status" value="1"/>
</dbReference>
<comment type="cofactor">
    <cofactor evidence="12 15">
        <name>Zn(2+)</name>
        <dbReference type="ChEBI" id="CHEBI:29105"/>
    </cofactor>
    <text evidence="12 15">Binds 1 zinc ion.</text>
</comment>
<dbReference type="SUPFAM" id="SSF53927">
    <property type="entry name" value="Cytidine deaminase-like"/>
    <property type="match status" value="1"/>
</dbReference>
<dbReference type="NCBIfam" id="TIGR00326">
    <property type="entry name" value="eubact_ribD"/>
    <property type="match status" value="1"/>
</dbReference>
<dbReference type="STRING" id="1851148.SMSP2_02822"/>
<dbReference type="InterPro" id="IPR024072">
    <property type="entry name" value="DHFR-like_dom_sf"/>
</dbReference>
<dbReference type="GO" id="GO:0008703">
    <property type="term" value="F:5-amino-6-(5-phosphoribosylamino)uracil reductase activity"/>
    <property type="evidence" value="ECO:0007669"/>
    <property type="project" value="UniProtKB-EC"/>
</dbReference>
<dbReference type="SUPFAM" id="SSF53597">
    <property type="entry name" value="Dihydrofolate reductase-like"/>
    <property type="match status" value="1"/>
</dbReference>
<dbReference type="CDD" id="cd01284">
    <property type="entry name" value="Riboflavin_deaminase-reductase"/>
    <property type="match status" value="1"/>
</dbReference>
<evidence type="ECO:0000259" key="16">
    <source>
        <dbReference type="PROSITE" id="PS51747"/>
    </source>
</evidence>
<comment type="similarity">
    <text evidence="4 12">In the N-terminal section; belongs to the cytidine and deoxycytidylate deaminase family.</text>
</comment>
<evidence type="ECO:0000256" key="4">
    <source>
        <dbReference type="ARBA" id="ARBA00005259"/>
    </source>
</evidence>
<feature type="binding site" evidence="14">
    <location>
        <position position="214"/>
    </location>
    <ligand>
        <name>substrate</name>
    </ligand>
</feature>
<dbReference type="InterPro" id="IPR016192">
    <property type="entry name" value="APOBEC/CMP_deaminase_Zn-bd"/>
</dbReference>
<dbReference type="NCBIfam" id="TIGR00227">
    <property type="entry name" value="ribD_Cterm"/>
    <property type="match status" value="1"/>
</dbReference>
<evidence type="ECO:0000256" key="5">
    <source>
        <dbReference type="ARBA" id="ARBA00007417"/>
    </source>
</evidence>
<evidence type="ECO:0000256" key="3">
    <source>
        <dbReference type="ARBA" id="ARBA00004910"/>
    </source>
</evidence>
<feature type="active site" description="Proton donor" evidence="13">
    <location>
        <position position="54"/>
    </location>
</feature>
<dbReference type="InterPro" id="IPR002734">
    <property type="entry name" value="RibDG_C"/>
</dbReference>
<feature type="binding site" evidence="14">
    <location>
        <position position="177"/>
    </location>
    <ligand>
        <name>NADP(+)</name>
        <dbReference type="ChEBI" id="CHEBI:58349"/>
    </ligand>
</feature>
<evidence type="ECO:0000256" key="1">
    <source>
        <dbReference type="ARBA" id="ARBA00002151"/>
    </source>
</evidence>
<feature type="binding site" evidence="14">
    <location>
        <position position="207"/>
    </location>
    <ligand>
        <name>NADP(+)</name>
        <dbReference type="ChEBI" id="CHEBI:58349"/>
    </ligand>
</feature>
<feature type="binding site" evidence="15">
    <location>
        <position position="89"/>
    </location>
    <ligand>
        <name>Zn(2+)</name>
        <dbReference type="ChEBI" id="CHEBI:29105"/>
        <note>catalytic</note>
    </ligand>
</feature>
<feature type="binding site" evidence="14">
    <location>
        <position position="203"/>
    </location>
    <ligand>
        <name>substrate</name>
    </ligand>
</feature>
<proteinExistence type="inferred from homology"/>
<dbReference type="GO" id="GO:0008270">
    <property type="term" value="F:zinc ion binding"/>
    <property type="evidence" value="ECO:0007669"/>
    <property type="project" value="InterPro"/>
</dbReference>
<keyword evidence="6 12" id="KW-0686">Riboflavin biosynthesis</keyword>
<dbReference type="PROSITE" id="PS51747">
    <property type="entry name" value="CYT_DCMP_DEAMINASES_2"/>
    <property type="match status" value="1"/>
</dbReference>
<organism evidence="17 18">
    <name type="scientific">Limihaloglobus sulfuriphilus</name>
    <dbReference type="NCBI Taxonomy" id="1851148"/>
    <lineage>
        <taxon>Bacteria</taxon>
        <taxon>Pseudomonadati</taxon>
        <taxon>Planctomycetota</taxon>
        <taxon>Phycisphaerae</taxon>
        <taxon>Sedimentisphaerales</taxon>
        <taxon>Sedimentisphaeraceae</taxon>
        <taxon>Limihaloglobus</taxon>
    </lineage>
</organism>
<feature type="binding site" evidence="14">
    <location>
        <position position="191"/>
    </location>
    <ligand>
        <name>substrate</name>
    </ligand>
</feature>
<keyword evidence="7 12" id="KW-0479">Metal-binding</keyword>
<evidence type="ECO:0000256" key="6">
    <source>
        <dbReference type="ARBA" id="ARBA00022619"/>
    </source>
</evidence>
<dbReference type="OrthoDB" id="9800865at2"/>
<evidence type="ECO:0000313" key="18">
    <source>
        <dbReference type="Proteomes" id="UP000188181"/>
    </source>
</evidence>
<evidence type="ECO:0000313" key="17">
    <source>
        <dbReference type="EMBL" id="AQQ72438.1"/>
    </source>
</evidence>
<feature type="domain" description="CMP/dCMP-type deaminase" evidence="16">
    <location>
        <begin position="3"/>
        <end position="128"/>
    </location>
</feature>
<keyword evidence="9 12" id="KW-0521">NADP</keyword>
<dbReference type="Proteomes" id="UP000188181">
    <property type="component" value="Chromosome"/>
</dbReference>
<dbReference type="EC" id="3.5.4.26" evidence="12"/>
<dbReference type="Pfam" id="PF01872">
    <property type="entry name" value="RibD_C"/>
    <property type="match status" value="1"/>
</dbReference>
<sequence>MAKSNKKYMELALELARRGYGDVEPNPMVGCVIVKDDRIIGRGWHKNYGGPHAEINALEDCLKNGHDPAGSTICVTLEPCCHTGKTGPCTDAIINAKAAKVIAAMEDPSDKVAGKGLAALSQAGIRVSVGTCRKQAMLLNPAFIKYSKTGLPWVILKWAQTLDGKLAAAEINDENRWISGDAARKDVHKLRRSCQAVLTGTGTLLADDPLLTPRPDKGKKPLRVVLDRELKIPIESNMVKTAGEFPVLVITSVKAEKNSEKTPVLREKGIEVMGIEPADGKIRLQTVLKELGSRKIQRLLVEAGPRLLTAFMQDNLADEAVIYSAPKLLGAAGTADINREITSAGIKPTLYHTETALLGYDTRIRAMFRHVSQIAQAEF</sequence>
<keyword evidence="10 12" id="KW-0560">Oxidoreductase</keyword>
<dbReference type="Gene3D" id="3.40.430.10">
    <property type="entry name" value="Dihydrofolate Reductase, subunit A"/>
    <property type="match status" value="1"/>
</dbReference>
<evidence type="ECO:0000256" key="8">
    <source>
        <dbReference type="ARBA" id="ARBA00022833"/>
    </source>
</evidence>
<reference evidence="18" key="1">
    <citation type="submission" date="2017-02" db="EMBL/GenBank/DDBJ databases">
        <title>Comparative genomics and description of representatives of a novel lineage of planctomycetes thriving in anoxic sediments.</title>
        <authorList>
            <person name="Spring S."/>
            <person name="Bunk B."/>
            <person name="Sproer C."/>
        </authorList>
    </citation>
    <scope>NUCLEOTIDE SEQUENCE [LARGE SCALE GENOMIC DNA]</scope>
    <source>
        <strain evidence="18">SM-Chi-D1</strain>
    </source>
</reference>
<feature type="binding site" evidence="14">
    <location>
        <begin position="304"/>
        <end position="310"/>
    </location>
    <ligand>
        <name>NADP(+)</name>
        <dbReference type="ChEBI" id="CHEBI:58349"/>
    </ligand>
</feature>
<dbReference type="InterPro" id="IPR011549">
    <property type="entry name" value="RibD_C"/>
</dbReference>
<dbReference type="PROSITE" id="PS00903">
    <property type="entry name" value="CYT_DCMP_DEAMINASES_1"/>
    <property type="match status" value="1"/>
</dbReference>
<dbReference type="InterPro" id="IPR004794">
    <property type="entry name" value="Eubact_RibD"/>
</dbReference>
<evidence type="ECO:0000256" key="7">
    <source>
        <dbReference type="ARBA" id="ARBA00022723"/>
    </source>
</evidence>
<dbReference type="GO" id="GO:0008835">
    <property type="term" value="F:diaminohydroxyphosphoribosylaminopyrimidine deaminase activity"/>
    <property type="evidence" value="ECO:0007669"/>
    <property type="project" value="UniProtKB-EC"/>
</dbReference>
<keyword evidence="11" id="KW-0511">Multifunctional enzyme</keyword>
<dbReference type="PANTHER" id="PTHR38011">
    <property type="entry name" value="DIHYDROFOLATE REDUCTASE FAMILY PROTEIN (AFU_ORTHOLOGUE AFUA_8G06820)"/>
    <property type="match status" value="1"/>
</dbReference>
<dbReference type="GO" id="GO:0050661">
    <property type="term" value="F:NADP binding"/>
    <property type="evidence" value="ECO:0007669"/>
    <property type="project" value="InterPro"/>
</dbReference>
<feature type="binding site" evidence="15">
    <location>
        <position position="52"/>
    </location>
    <ligand>
        <name>Zn(2+)</name>
        <dbReference type="ChEBI" id="CHEBI:29105"/>
        <note>catalytic</note>
    </ligand>
</feature>
<keyword evidence="12" id="KW-0378">Hydrolase</keyword>
<name>A0A1Q2MIU3_9BACT</name>
<dbReference type="EMBL" id="CP019646">
    <property type="protein sequence ID" value="AQQ72438.1"/>
    <property type="molecule type" value="Genomic_DNA"/>
</dbReference>
<evidence type="ECO:0000256" key="12">
    <source>
        <dbReference type="PIRNR" id="PIRNR006769"/>
    </source>
</evidence>
<feature type="binding site" evidence="15">
    <location>
        <position position="80"/>
    </location>
    <ligand>
        <name>Zn(2+)</name>
        <dbReference type="ChEBI" id="CHEBI:29105"/>
        <note>catalytic</note>
    </ligand>
</feature>
<comment type="pathway">
    <text evidence="3 12">Cofactor biosynthesis; riboflavin biosynthesis; 5-amino-6-(D-ribitylamino)uracil from GTP: step 3/4.</text>
</comment>
<comment type="pathway">
    <text evidence="2 12">Cofactor biosynthesis; riboflavin biosynthesis; 5-amino-6-(D-ribitylamino)uracil from GTP: step 2/4.</text>
</comment>
<evidence type="ECO:0000256" key="13">
    <source>
        <dbReference type="PIRSR" id="PIRSR006769-1"/>
    </source>
</evidence>
<feature type="binding site" evidence="14">
    <location>
        <position position="159"/>
    </location>
    <ligand>
        <name>NADP(+)</name>
        <dbReference type="ChEBI" id="CHEBI:58349"/>
    </ligand>
</feature>
<dbReference type="KEGG" id="pbas:SMSP2_02822"/>
<evidence type="ECO:0000256" key="11">
    <source>
        <dbReference type="ARBA" id="ARBA00023268"/>
    </source>
</evidence>